<evidence type="ECO:0000313" key="1">
    <source>
        <dbReference type="EMBL" id="ATB41154.1"/>
    </source>
</evidence>
<dbReference type="KEGG" id="cfus:CYFUS_006616"/>
<proteinExistence type="predicted"/>
<reference evidence="1 2" key="1">
    <citation type="submission" date="2017-06" db="EMBL/GenBank/DDBJ databases">
        <title>Sequencing and comparative analysis of myxobacterial genomes.</title>
        <authorList>
            <person name="Rupp O."/>
            <person name="Goesmann A."/>
            <person name="Sogaard-Andersen L."/>
        </authorList>
    </citation>
    <scope>NUCLEOTIDE SEQUENCE [LARGE SCALE GENOMIC DNA]</scope>
    <source>
        <strain evidence="1 2">DSM 52655</strain>
    </source>
</reference>
<organism evidence="1 2">
    <name type="scientific">Cystobacter fuscus</name>
    <dbReference type="NCBI Taxonomy" id="43"/>
    <lineage>
        <taxon>Bacteria</taxon>
        <taxon>Pseudomonadati</taxon>
        <taxon>Myxococcota</taxon>
        <taxon>Myxococcia</taxon>
        <taxon>Myxococcales</taxon>
        <taxon>Cystobacterineae</taxon>
        <taxon>Archangiaceae</taxon>
        <taxon>Cystobacter</taxon>
    </lineage>
</organism>
<accession>A0A250JB64</accession>
<evidence type="ECO:0008006" key="3">
    <source>
        <dbReference type="Google" id="ProtNLM"/>
    </source>
</evidence>
<dbReference type="EMBL" id="CP022098">
    <property type="protein sequence ID" value="ATB41154.1"/>
    <property type="molecule type" value="Genomic_DNA"/>
</dbReference>
<sequence>MTHGQQRLVFLAHVLLACALFGTPGEAPRLLSAGSLVASLLGLTRAVGELRRRRP</sequence>
<dbReference type="RefSeq" id="WP_198316230.1">
    <property type="nucleotide sequence ID" value="NZ_CP022098.1"/>
</dbReference>
<name>A0A250JB64_9BACT</name>
<evidence type="ECO:0000313" key="2">
    <source>
        <dbReference type="Proteomes" id="UP000217257"/>
    </source>
</evidence>
<dbReference type="PROSITE" id="PS51257">
    <property type="entry name" value="PROKAR_LIPOPROTEIN"/>
    <property type="match status" value="1"/>
</dbReference>
<protein>
    <recommendedName>
        <fullName evidence="3">Lipoprotein</fullName>
    </recommendedName>
</protein>
<dbReference type="Proteomes" id="UP000217257">
    <property type="component" value="Chromosome"/>
</dbReference>
<gene>
    <name evidence="1" type="ORF">CYFUS_006616</name>
</gene>
<dbReference type="AlphaFoldDB" id="A0A250JB64"/>